<dbReference type="RefSeq" id="WP_089889539.1">
    <property type="nucleotide sequence ID" value="NZ_CALJFH010000002.1"/>
</dbReference>
<dbReference type="EMBL" id="FNPR01000002">
    <property type="protein sequence ID" value="SDY43547.1"/>
    <property type="molecule type" value="Genomic_DNA"/>
</dbReference>
<protein>
    <submittedName>
        <fullName evidence="2">Uncharacterized protein</fullName>
    </submittedName>
</protein>
<keyword evidence="3" id="KW-1185">Reference proteome</keyword>
<dbReference type="Proteomes" id="UP000199026">
    <property type="component" value="Unassembled WGS sequence"/>
</dbReference>
<evidence type="ECO:0000313" key="2">
    <source>
        <dbReference type="EMBL" id="SDY43547.1"/>
    </source>
</evidence>
<reference evidence="2 3" key="1">
    <citation type="submission" date="2016-10" db="EMBL/GenBank/DDBJ databases">
        <authorList>
            <person name="de Groot N.N."/>
        </authorList>
    </citation>
    <scope>NUCLEOTIDE SEQUENCE [LARGE SCALE GENOMIC DNA]</scope>
    <source>
        <strain evidence="2 3">DSM 24677</strain>
    </source>
</reference>
<accession>A0A1H3JUB3</accession>
<dbReference type="AlphaFoldDB" id="A0A1H3JUB3"/>
<proteinExistence type="predicted"/>
<evidence type="ECO:0000313" key="3">
    <source>
        <dbReference type="Proteomes" id="UP000199026"/>
    </source>
</evidence>
<gene>
    <name evidence="2" type="ORF">SAMN05444486_102175</name>
</gene>
<name>A0A1H3JUB3_9RHOB</name>
<dbReference type="GeneID" id="78124251"/>
<sequence length="67" mass="6933">MFIVALLSGSFIGLIASVFAYFALGLGAFAAFSLYLACALVPTLLTVALTVVQALADIALPNRLTAR</sequence>
<organism evidence="2 3">
    <name type="scientific">Lentibacter algarum</name>
    <dbReference type="NCBI Taxonomy" id="576131"/>
    <lineage>
        <taxon>Bacteria</taxon>
        <taxon>Pseudomonadati</taxon>
        <taxon>Pseudomonadota</taxon>
        <taxon>Alphaproteobacteria</taxon>
        <taxon>Rhodobacterales</taxon>
        <taxon>Roseobacteraceae</taxon>
        <taxon>Lentibacter</taxon>
    </lineage>
</organism>
<evidence type="ECO:0000256" key="1">
    <source>
        <dbReference type="SAM" id="Phobius"/>
    </source>
</evidence>
<feature type="transmembrane region" description="Helical" evidence="1">
    <location>
        <begin position="30"/>
        <end position="60"/>
    </location>
</feature>
<keyword evidence="1" id="KW-1133">Transmembrane helix</keyword>
<keyword evidence="1" id="KW-0812">Transmembrane</keyword>
<keyword evidence="1" id="KW-0472">Membrane</keyword>